<sequence length="577" mass="63658">MTTTENAAAGPTDPDAAEIPKISFDTDPASYKHWTLDLDGAAETGVAYLRLDIDETAGLVPGYELKMNSYDLGVDIELYDATQRLRFEHPEVRAVVVTSGKDRNFCAGANIRMLAQSSHPWKVNFCKFTNETRNGIEDATTSSGQTYIAAVNGTAAGGGYELALACEQILLIDDNSSAVSLPEVPLLGVLPGTGGLTRVIDKRKVRKDRADVFATKSEGIRGRQAVEWKLVDETVPKRAWDETVRERAAEAAARSSRPAGARGITLPPLQREETDDGITYRHVSAAFDRAQGLVEITVHGPSGGVPESLERVHELGADFWPLAMTRELDDLILRLRANELELGTWIIRTKGDVEDALAFERIIAEHSGDDWLVNEIRHYFKRVLKRLDVTSRSLIALIEPGSCFAGALLELALACDRQYMLDGTLDEEAGEQGDEAQIVLSESNFGAFPMGNGLPRLASRFYGDDDHVAKLRQEVGRRISAREAMDLGLVTDAPDDIDWDDEIRIMLEERASLSPDALTGMEANHRFVGPETMESRIFSRLTAWQNWIFVRPNASGPEGALRKYGTGRKADFDRRRV</sequence>
<dbReference type="EMBL" id="JAAXKZ010000049">
    <property type="protein sequence ID" value="NMH92824.1"/>
    <property type="molecule type" value="Genomic_DNA"/>
</dbReference>
<dbReference type="RefSeq" id="WP_169413530.1">
    <property type="nucleotide sequence ID" value="NZ_JAAXKZ010000049.1"/>
</dbReference>
<dbReference type="CDD" id="cd06558">
    <property type="entry name" value="crotonase-like"/>
    <property type="match status" value="1"/>
</dbReference>
<dbReference type="GO" id="GO:0006635">
    <property type="term" value="P:fatty acid beta-oxidation"/>
    <property type="evidence" value="ECO:0007669"/>
    <property type="project" value="TreeGrafter"/>
</dbReference>
<gene>
    <name evidence="2" type="ORF">HF519_14825</name>
</gene>
<accession>A0A848DK67</accession>
<dbReference type="NCBIfam" id="TIGR03222">
    <property type="entry name" value="benzo_boxC"/>
    <property type="match status" value="1"/>
</dbReference>
<dbReference type="Gene3D" id="3.90.226.10">
    <property type="entry name" value="2-enoyl-CoA Hydratase, Chain A, domain 1"/>
    <property type="match status" value="2"/>
</dbReference>
<protein>
    <submittedName>
        <fullName evidence="2">Benzoyl-CoA-dihydrodiol lyase</fullName>
    </submittedName>
</protein>
<comment type="caution">
    <text evidence="2">The sequence shown here is derived from an EMBL/GenBank/DDBJ whole genome shotgun (WGS) entry which is preliminary data.</text>
</comment>
<dbReference type="InterPro" id="IPR017633">
    <property type="entry name" value="Benz-CoA_dihydrodiol_lyase"/>
</dbReference>
<keyword evidence="2" id="KW-0456">Lyase</keyword>
<dbReference type="InterPro" id="IPR029045">
    <property type="entry name" value="ClpP/crotonase-like_dom_sf"/>
</dbReference>
<dbReference type="Proteomes" id="UP000586918">
    <property type="component" value="Unassembled WGS sequence"/>
</dbReference>
<dbReference type="InterPro" id="IPR001753">
    <property type="entry name" value="Enoyl-CoA_hydra/iso"/>
</dbReference>
<reference evidence="2 3" key="1">
    <citation type="submission" date="2020-04" db="EMBL/GenBank/DDBJ databases">
        <authorList>
            <person name="Klaysubun C."/>
            <person name="Duangmal K."/>
            <person name="Lipun K."/>
        </authorList>
    </citation>
    <scope>NUCLEOTIDE SEQUENCE [LARGE SCALE GENOMIC DNA]</scope>
    <source>
        <strain evidence="2 3">DSM 45300</strain>
    </source>
</reference>
<dbReference type="PANTHER" id="PTHR11941:SF54">
    <property type="entry name" value="ENOYL-COA HYDRATASE, MITOCHONDRIAL"/>
    <property type="match status" value="1"/>
</dbReference>
<evidence type="ECO:0000313" key="2">
    <source>
        <dbReference type="EMBL" id="NMH92824.1"/>
    </source>
</evidence>
<dbReference type="AlphaFoldDB" id="A0A848DK67"/>
<evidence type="ECO:0000256" key="1">
    <source>
        <dbReference type="SAM" id="MobiDB-lite"/>
    </source>
</evidence>
<organism evidence="2 3">
    <name type="scientific">Pseudonocardia bannensis</name>
    <dbReference type="NCBI Taxonomy" id="630973"/>
    <lineage>
        <taxon>Bacteria</taxon>
        <taxon>Bacillati</taxon>
        <taxon>Actinomycetota</taxon>
        <taxon>Actinomycetes</taxon>
        <taxon>Pseudonocardiales</taxon>
        <taxon>Pseudonocardiaceae</taxon>
        <taxon>Pseudonocardia</taxon>
    </lineage>
</organism>
<dbReference type="PANTHER" id="PTHR11941">
    <property type="entry name" value="ENOYL-COA HYDRATASE-RELATED"/>
    <property type="match status" value="1"/>
</dbReference>
<evidence type="ECO:0000313" key="3">
    <source>
        <dbReference type="Proteomes" id="UP000586918"/>
    </source>
</evidence>
<dbReference type="SUPFAM" id="SSF52096">
    <property type="entry name" value="ClpP/crotonase"/>
    <property type="match status" value="2"/>
</dbReference>
<name>A0A848DK67_9PSEU</name>
<dbReference type="Pfam" id="PF00378">
    <property type="entry name" value="ECH_1"/>
    <property type="match status" value="1"/>
</dbReference>
<feature type="region of interest" description="Disordered" evidence="1">
    <location>
        <begin position="1"/>
        <end position="21"/>
    </location>
</feature>
<dbReference type="GO" id="GO:0016829">
    <property type="term" value="F:lyase activity"/>
    <property type="evidence" value="ECO:0007669"/>
    <property type="project" value="UniProtKB-KW"/>
</dbReference>
<proteinExistence type="predicted"/>
<keyword evidence="3" id="KW-1185">Reference proteome</keyword>